<keyword evidence="2" id="KW-1185">Reference proteome</keyword>
<reference evidence="1" key="1">
    <citation type="submission" date="2020-10" db="EMBL/GenBank/DDBJ databases">
        <title>Taxonomic study of unclassified bacteria belonging to the class Ktedonobacteria.</title>
        <authorList>
            <person name="Yabe S."/>
            <person name="Wang C.M."/>
            <person name="Zheng Y."/>
            <person name="Sakai Y."/>
            <person name="Cavaletti L."/>
            <person name="Monciardini P."/>
            <person name="Donadio S."/>
        </authorList>
    </citation>
    <scope>NUCLEOTIDE SEQUENCE</scope>
    <source>
        <strain evidence="1">SOSP1-1</strain>
    </source>
</reference>
<name>A0A8J3HWW4_9CHLR</name>
<proteinExistence type="predicted"/>
<dbReference type="AlphaFoldDB" id="A0A8J3HWW4"/>
<evidence type="ECO:0000313" key="1">
    <source>
        <dbReference type="EMBL" id="GHO43501.1"/>
    </source>
</evidence>
<sequence length="274" mass="29458">MGDKTQALGPLQLNGNSLSYTYPGDKAHSNLLTTVTGFLITLENTGSQSQTPSQERVYHGALNDATSPTIKNILVSTPGLENEPNVIVTIFETIKSMNDKAGSVVDSQKGDPNLSARQATRIIEMLDGSTYARSSGDLPKKYPSMLKVNRGLLSSPNQKGYIDILAEQVALVKQAANGDTALLQHVQNTEYAIQDLRDWLQKIRTNAVLLLKAANLEDSVNVGIALQLKQAAADSYTGKTIPPNQGPQPTLGSAGALQAYTECQYMATLDLKKL</sequence>
<dbReference type="Proteomes" id="UP000612362">
    <property type="component" value="Unassembled WGS sequence"/>
</dbReference>
<evidence type="ECO:0000313" key="2">
    <source>
        <dbReference type="Proteomes" id="UP000612362"/>
    </source>
</evidence>
<accession>A0A8J3HWW4</accession>
<gene>
    <name evidence="1" type="ORF">KSX_16640</name>
</gene>
<dbReference type="EMBL" id="BNJF01000001">
    <property type="protein sequence ID" value="GHO43501.1"/>
    <property type="molecule type" value="Genomic_DNA"/>
</dbReference>
<organism evidence="1 2">
    <name type="scientific">Ktedonospora formicarum</name>
    <dbReference type="NCBI Taxonomy" id="2778364"/>
    <lineage>
        <taxon>Bacteria</taxon>
        <taxon>Bacillati</taxon>
        <taxon>Chloroflexota</taxon>
        <taxon>Ktedonobacteria</taxon>
        <taxon>Ktedonobacterales</taxon>
        <taxon>Ktedonobacteraceae</taxon>
        <taxon>Ktedonospora</taxon>
    </lineage>
</organism>
<dbReference type="RefSeq" id="WP_220192973.1">
    <property type="nucleotide sequence ID" value="NZ_BNJF01000001.1"/>
</dbReference>
<comment type="caution">
    <text evidence="1">The sequence shown here is derived from an EMBL/GenBank/DDBJ whole genome shotgun (WGS) entry which is preliminary data.</text>
</comment>
<protein>
    <submittedName>
        <fullName evidence="1">Uncharacterized protein</fullName>
    </submittedName>
</protein>